<organism evidence="7 8">
    <name type="scientific">Marinoscillum luteum</name>
    <dbReference type="NCBI Taxonomy" id="861051"/>
    <lineage>
        <taxon>Bacteria</taxon>
        <taxon>Pseudomonadati</taxon>
        <taxon>Bacteroidota</taxon>
        <taxon>Cytophagia</taxon>
        <taxon>Cytophagales</taxon>
        <taxon>Reichenbachiellaceae</taxon>
        <taxon>Marinoscillum</taxon>
    </lineage>
</organism>
<dbReference type="Pfam" id="PF00551">
    <property type="entry name" value="Formyl_trans_N"/>
    <property type="match status" value="1"/>
</dbReference>
<comment type="catalytic activity">
    <reaction evidence="3">
        <text>(6R)-10-formyltetrahydrofolate + H2O = (6S)-5,6,7,8-tetrahydrofolate + formate + H(+)</text>
        <dbReference type="Rhea" id="RHEA:19833"/>
        <dbReference type="ChEBI" id="CHEBI:15377"/>
        <dbReference type="ChEBI" id="CHEBI:15378"/>
        <dbReference type="ChEBI" id="CHEBI:15740"/>
        <dbReference type="ChEBI" id="CHEBI:57453"/>
        <dbReference type="ChEBI" id="CHEBI:195366"/>
        <dbReference type="EC" id="3.5.1.10"/>
    </reaction>
</comment>
<dbReference type="Proteomes" id="UP001610063">
    <property type="component" value="Unassembled WGS sequence"/>
</dbReference>
<evidence type="ECO:0000256" key="3">
    <source>
        <dbReference type="HAMAP-Rule" id="MF_01927"/>
    </source>
</evidence>
<evidence type="ECO:0000313" key="7">
    <source>
        <dbReference type="EMBL" id="MFH6984567.1"/>
    </source>
</evidence>
<dbReference type="InterPro" id="IPR002376">
    <property type="entry name" value="Formyl_transf_N"/>
</dbReference>
<reference evidence="7 8" key="1">
    <citation type="journal article" date="2013" name="Int. J. Syst. Evol. Microbiol.">
        <title>Marinoscillum luteum sp. nov., isolated from marine sediment.</title>
        <authorList>
            <person name="Cha I.T."/>
            <person name="Park S.J."/>
            <person name="Kim S.J."/>
            <person name="Kim J.G."/>
            <person name="Jung M.Y."/>
            <person name="Shin K.S."/>
            <person name="Kwon K.K."/>
            <person name="Yang S.H."/>
            <person name="Seo Y.S."/>
            <person name="Rhee S.K."/>
        </authorList>
    </citation>
    <scope>NUCLEOTIDE SEQUENCE [LARGE SCALE GENOMIC DNA]</scope>
    <source>
        <strain evidence="7 8">KCTC 23939</strain>
    </source>
</reference>
<evidence type="ECO:0000313" key="8">
    <source>
        <dbReference type="Proteomes" id="UP001610063"/>
    </source>
</evidence>
<evidence type="ECO:0000259" key="5">
    <source>
        <dbReference type="Pfam" id="PF00551"/>
    </source>
</evidence>
<dbReference type="InterPro" id="IPR004810">
    <property type="entry name" value="PurU"/>
</dbReference>
<accession>A0ABW7NAQ0</accession>
<dbReference type="SUPFAM" id="SSF55021">
    <property type="entry name" value="ACT-like"/>
    <property type="match status" value="1"/>
</dbReference>
<evidence type="ECO:0000259" key="6">
    <source>
        <dbReference type="Pfam" id="PF01842"/>
    </source>
</evidence>
<feature type="domain" description="ACT" evidence="6">
    <location>
        <begin position="8"/>
        <end position="49"/>
    </location>
</feature>
<dbReference type="EMBL" id="JBIPKE010000018">
    <property type="protein sequence ID" value="MFH6984567.1"/>
    <property type="molecule type" value="Genomic_DNA"/>
</dbReference>
<comment type="function">
    <text evidence="3">Catalyzes the hydrolysis of 10-formyltetrahydrofolate (formyl-FH4) to formate and tetrahydrofolate (FH4).</text>
</comment>
<keyword evidence="2 3" id="KW-0378">Hydrolase</keyword>
<dbReference type="InterPro" id="IPR036477">
    <property type="entry name" value="Formyl_transf_N_sf"/>
</dbReference>
<dbReference type="InterPro" id="IPR044074">
    <property type="entry name" value="PurU_ACT"/>
</dbReference>
<proteinExistence type="inferred from homology"/>
<dbReference type="InterPro" id="IPR045865">
    <property type="entry name" value="ACT-like_dom_sf"/>
</dbReference>
<keyword evidence="3" id="KW-0658">Purine biosynthesis</keyword>
<dbReference type="EC" id="3.5.1.10" evidence="3 4"/>
<protein>
    <recommendedName>
        <fullName evidence="3 4">Formyltetrahydrofolate deformylase</fullName>
        <ecNumber evidence="3 4">3.5.1.10</ecNumber>
    </recommendedName>
    <alternativeName>
        <fullName evidence="3">Formyl-FH(4) hydrolase</fullName>
    </alternativeName>
</protein>
<sequence length="287" mass="33340">MGLKNHAILLIHCTDRKGLISTITNFLFEHNGNIIDLDEHVEKTEGVFFMRAEWELDGFTIPKEDIHGTFQDKIASQYDMNWQLHFTDKKPRMAVFVSKSSHCLYDILSRHYSGEWEIEIPAIISNHTVHQTIAERYDIPFYHFEINKDNKQEMEQAQRSLLSELNIDFLILARYMQILSDEFINAYPNKIINIHHSFLPAFAGAKPYHRAHERGVKLIGATSHYVTADLDAGPILEQDVVKISHKNSVEDLIRKGKDLEKIVLSRAIWTHLQRKALVHNNRTVIFD</sequence>
<dbReference type="NCBIfam" id="NF004684">
    <property type="entry name" value="PRK06027.1"/>
    <property type="match status" value="1"/>
</dbReference>
<dbReference type="PIRSF" id="PIRSF036480">
    <property type="entry name" value="FormyFH4_hydr"/>
    <property type="match status" value="1"/>
</dbReference>
<dbReference type="GO" id="GO:0008864">
    <property type="term" value="F:formyltetrahydrofolate deformylase activity"/>
    <property type="evidence" value="ECO:0007669"/>
    <property type="project" value="UniProtKB-EC"/>
</dbReference>
<feature type="domain" description="Formyl transferase N-terminal" evidence="5">
    <location>
        <begin position="92"/>
        <end position="268"/>
    </location>
</feature>
<keyword evidence="8" id="KW-1185">Reference proteome</keyword>
<evidence type="ECO:0000256" key="4">
    <source>
        <dbReference type="NCBIfam" id="TIGR00655"/>
    </source>
</evidence>
<feature type="active site" evidence="3">
    <location>
        <position position="231"/>
    </location>
</feature>
<comment type="pathway">
    <text evidence="3">Purine metabolism; IMP biosynthesis via de novo pathway; formate from 10-formyl-5,6,7,8-tetrahydrofolate: step 1/1.</text>
</comment>
<dbReference type="SUPFAM" id="SSF53328">
    <property type="entry name" value="Formyltransferase"/>
    <property type="match status" value="1"/>
</dbReference>
<keyword evidence="1 3" id="KW-0554">One-carbon metabolism</keyword>
<comment type="similarity">
    <text evidence="3">Belongs to the PurU family.</text>
</comment>
<dbReference type="Gene3D" id="3.30.70.260">
    <property type="match status" value="1"/>
</dbReference>
<name>A0ABW7NAQ0_9BACT</name>
<dbReference type="Pfam" id="PF01842">
    <property type="entry name" value="ACT"/>
    <property type="match status" value="1"/>
</dbReference>
<comment type="caution">
    <text evidence="7">The sequence shown here is derived from an EMBL/GenBank/DDBJ whole genome shotgun (WGS) entry which is preliminary data.</text>
</comment>
<gene>
    <name evidence="3 7" type="primary">purU</name>
    <name evidence="7" type="ORF">ACHKAR_14025</name>
</gene>
<dbReference type="Gene3D" id="3.40.50.170">
    <property type="entry name" value="Formyl transferase, N-terminal domain"/>
    <property type="match status" value="1"/>
</dbReference>
<dbReference type="HAMAP" id="MF_01927">
    <property type="entry name" value="PurU"/>
    <property type="match status" value="1"/>
</dbReference>
<evidence type="ECO:0000256" key="1">
    <source>
        <dbReference type="ARBA" id="ARBA00022563"/>
    </source>
</evidence>
<dbReference type="NCBIfam" id="TIGR00655">
    <property type="entry name" value="PurU"/>
    <property type="match status" value="1"/>
</dbReference>
<dbReference type="CDD" id="cd08648">
    <property type="entry name" value="FMT_core_Formyl-FH4-Hydrolase_C"/>
    <property type="match status" value="1"/>
</dbReference>
<dbReference type="CDD" id="cd04875">
    <property type="entry name" value="ACT_F4HF-DF"/>
    <property type="match status" value="1"/>
</dbReference>
<dbReference type="InterPro" id="IPR041729">
    <property type="entry name" value="Formyl-FH4-Hydrolase_C"/>
</dbReference>
<dbReference type="PRINTS" id="PR01575">
    <property type="entry name" value="FFH4HYDRLASE"/>
</dbReference>
<dbReference type="RefSeq" id="WP_395417953.1">
    <property type="nucleotide sequence ID" value="NZ_JBIPKE010000018.1"/>
</dbReference>
<dbReference type="PANTHER" id="PTHR42706">
    <property type="entry name" value="FORMYLTETRAHYDROFOLATE DEFORMYLASE"/>
    <property type="match status" value="1"/>
</dbReference>
<dbReference type="InterPro" id="IPR002912">
    <property type="entry name" value="ACT_dom"/>
</dbReference>
<evidence type="ECO:0000256" key="2">
    <source>
        <dbReference type="ARBA" id="ARBA00022801"/>
    </source>
</evidence>
<dbReference type="PANTHER" id="PTHR42706:SF1">
    <property type="entry name" value="FORMYLTETRAHYDROFOLATE DEFORMYLASE 2, MITOCHONDRIAL"/>
    <property type="match status" value="1"/>
</dbReference>